<reference evidence="2" key="1">
    <citation type="submission" date="2018-01" db="EMBL/GenBank/DDBJ databases">
        <title>An insight into the sialome of Amazonian anophelines.</title>
        <authorList>
            <person name="Ribeiro J.M."/>
            <person name="Scarpassa V."/>
            <person name="Calvo E."/>
        </authorList>
    </citation>
    <scope>NUCLEOTIDE SEQUENCE</scope>
</reference>
<dbReference type="EMBL" id="GGFL01009034">
    <property type="protein sequence ID" value="MBW73212.1"/>
    <property type="molecule type" value="Transcribed_RNA"/>
</dbReference>
<keyword evidence="1" id="KW-1133">Transmembrane helix</keyword>
<accession>A0A2M4D6L7</accession>
<proteinExistence type="predicted"/>
<evidence type="ECO:0000256" key="1">
    <source>
        <dbReference type="SAM" id="Phobius"/>
    </source>
</evidence>
<keyword evidence="1" id="KW-0472">Membrane</keyword>
<keyword evidence="1" id="KW-0812">Transmembrane</keyword>
<evidence type="ECO:0000313" key="2">
    <source>
        <dbReference type="EMBL" id="MBW73212.1"/>
    </source>
</evidence>
<sequence length="68" mass="7735">MYIVIHTCIFVFFIAFPLKQAHSTHLLLSFLAFCIPHIFMQRLQLAQPVAFFSVLIPHTAALGLTVHI</sequence>
<name>A0A2M4D6L7_ANODA</name>
<feature type="transmembrane region" description="Helical" evidence="1">
    <location>
        <begin position="45"/>
        <end position="66"/>
    </location>
</feature>
<protein>
    <submittedName>
        <fullName evidence="2">Uncharacterized protein</fullName>
    </submittedName>
</protein>
<dbReference type="AlphaFoldDB" id="A0A2M4D6L7"/>
<organism evidence="2">
    <name type="scientific">Anopheles darlingi</name>
    <name type="common">Mosquito</name>
    <dbReference type="NCBI Taxonomy" id="43151"/>
    <lineage>
        <taxon>Eukaryota</taxon>
        <taxon>Metazoa</taxon>
        <taxon>Ecdysozoa</taxon>
        <taxon>Arthropoda</taxon>
        <taxon>Hexapoda</taxon>
        <taxon>Insecta</taxon>
        <taxon>Pterygota</taxon>
        <taxon>Neoptera</taxon>
        <taxon>Endopterygota</taxon>
        <taxon>Diptera</taxon>
        <taxon>Nematocera</taxon>
        <taxon>Culicoidea</taxon>
        <taxon>Culicidae</taxon>
        <taxon>Anophelinae</taxon>
        <taxon>Anopheles</taxon>
    </lineage>
</organism>